<name>A0A8H6Z555_9AGAR</name>
<feature type="region of interest" description="Disordered" evidence="1">
    <location>
        <begin position="1"/>
        <end position="120"/>
    </location>
</feature>
<feature type="compositionally biased region" description="Low complexity" evidence="1">
    <location>
        <begin position="1"/>
        <end position="21"/>
    </location>
</feature>
<feature type="compositionally biased region" description="Basic residues" evidence="1">
    <location>
        <begin position="97"/>
        <end position="106"/>
    </location>
</feature>
<comment type="caution">
    <text evidence="2">The sequence shown here is derived from an EMBL/GenBank/DDBJ whole genome shotgun (WGS) entry which is preliminary data.</text>
</comment>
<organism evidence="2 3">
    <name type="scientific">Mycena venus</name>
    <dbReference type="NCBI Taxonomy" id="2733690"/>
    <lineage>
        <taxon>Eukaryota</taxon>
        <taxon>Fungi</taxon>
        <taxon>Dikarya</taxon>
        <taxon>Basidiomycota</taxon>
        <taxon>Agaricomycotina</taxon>
        <taxon>Agaricomycetes</taxon>
        <taxon>Agaricomycetidae</taxon>
        <taxon>Agaricales</taxon>
        <taxon>Marasmiineae</taxon>
        <taxon>Mycenaceae</taxon>
        <taxon>Mycena</taxon>
    </lineage>
</organism>
<gene>
    <name evidence="2" type="ORF">MVEN_00113700</name>
</gene>
<reference evidence="2" key="1">
    <citation type="submission" date="2020-05" db="EMBL/GenBank/DDBJ databases">
        <title>Mycena genomes resolve the evolution of fungal bioluminescence.</title>
        <authorList>
            <person name="Tsai I.J."/>
        </authorList>
    </citation>
    <scope>NUCLEOTIDE SEQUENCE</scope>
    <source>
        <strain evidence="2">CCC161011</strain>
    </source>
</reference>
<evidence type="ECO:0000313" key="3">
    <source>
        <dbReference type="Proteomes" id="UP000620124"/>
    </source>
</evidence>
<dbReference type="EMBL" id="JACAZI010000001">
    <property type="protein sequence ID" value="KAF7372518.1"/>
    <property type="molecule type" value="Genomic_DNA"/>
</dbReference>
<feature type="compositionally biased region" description="Acidic residues" evidence="1">
    <location>
        <begin position="55"/>
        <end position="91"/>
    </location>
</feature>
<evidence type="ECO:0000313" key="2">
    <source>
        <dbReference type="EMBL" id="KAF7372518.1"/>
    </source>
</evidence>
<keyword evidence="3" id="KW-1185">Reference proteome</keyword>
<evidence type="ECO:0000256" key="1">
    <source>
        <dbReference type="SAM" id="MobiDB-lite"/>
    </source>
</evidence>
<proteinExistence type="predicted"/>
<dbReference type="AlphaFoldDB" id="A0A8H6Z555"/>
<protein>
    <submittedName>
        <fullName evidence="2">Uncharacterized protein</fullName>
    </submittedName>
</protein>
<sequence>MRSTRAASQAISTSISTLAAQDLELSEDKMDVTLVNTTSEYEGQPYYADFHSDDSEGEGDDDSEEEEDEGSNSEEGESEGEDEDEEDDDGDPVTVPSKRKHGRPKQQQKAEQLNKPRSSRGVPISRFFNLYSNKLWTTLKSRIRTSIRAALNLAELSLDDFHVTFTVPHQVTSSIQLNNIENYDHLVKNAMKIKTSPSAKILIEPQQSRTEKENDDTVRNERDILPANVALNAKIGALRERWKCPAPAVPCGSEHCFVHPDEPDHFPLSHAHMESWGAAMLKGEEFATINKPPNNELFDKLSAQALAACSPLLQRRLELNKKAAVNNAPQININFLPELVGLFGRPPAPAPAPAPVAGPAPAANGSTMLIPWALLPVPAFRSKTFCMQYDLDDDISARFQQFRFKKTDSFAYITLAQLTKMEFMPGEIAELQVAIAQWSPWVCDHLDHSLAWVPYFYSLSTFCLLP</sequence>
<accession>A0A8H6Z555</accession>
<dbReference type="OrthoDB" id="3063862at2759"/>
<dbReference type="Proteomes" id="UP000620124">
    <property type="component" value="Unassembled WGS sequence"/>
</dbReference>